<dbReference type="EMBL" id="PYVN01000009">
    <property type="protein sequence ID" value="PTB86643.1"/>
    <property type="molecule type" value="Genomic_DNA"/>
</dbReference>
<dbReference type="AlphaFoldDB" id="A0A2T4CYK6"/>
<dbReference type="GO" id="GO:0051301">
    <property type="term" value="P:cell division"/>
    <property type="evidence" value="ECO:0007669"/>
    <property type="project" value="UniProtKB-KW"/>
</dbReference>
<dbReference type="GO" id="GO:0071949">
    <property type="term" value="F:FAD binding"/>
    <property type="evidence" value="ECO:0007669"/>
    <property type="project" value="InterPro"/>
</dbReference>
<gene>
    <name evidence="20" type="primary">murB</name>
    <name evidence="22" type="ORF">C9940_01595</name>
</gene>
<dbReference type="InterPro" id="IPR016169">
    <property type="entry name" value="FAD-bd_PCMH_sub2"/>
</dbReference>
<feature type="active site" evidence="20">
    <location>
        <position position="288"/>
    </location>
</feature>
<evidence type="ECO:0000256" key="12">
    <source>
        <dbReference type="ARBA" id="ARBA00022857"/>
    </source>
</evidence>
<dbReference type="Gene3D" id="3.30.43.10">
    <property type="entry name" value="Uridine Diphospho-n-acetylenolpyruvylglucosamine Reductase, domain 2"/>
    <property type="match status" value="1"/>
</dbReference>
<dbReference type="Gene3D" id="3.90.78.10">
    <property type="entry name" value="UDP-N-acetylenolpyruvoylglucosamine reductase, C-terminal domain"/>
    <property type="match status" value="1"/>
</dbReference>
<evidence type="ECO:0000256" key="14">
    <source>
        <dbReference type="ARBA" id="ARBA00022984"/>
    </source>
</evidence>
<reference evidence="22" key="1">
    <citation type="submission" date="2018-03" db="EMBL/GenBank/DDBJ databases">
        <title>Cross-interface Injection: A General Nanoliter Liquid Handling Method Applied to Single Cells Genome Amplification Automated Nanoliter Liquid Handling Applied to Single Cell Multiple Displacement Amplification.</title>
        <authorList>
            <person name="Yun J."/>
            <person name="Xu P."/>
            <person name="Xu J."/>
            <person name="Dai X."/>
            <person name="Wang Y."/>
            <person name="Zheng X."/>
            <person name="Cao C."/>
            <person name="Yi Q."/>
            <person name="Zhu Y."/>
            <person name="Wang L."/>
            <person name="Dong Z."/>
            <person name="Huang Y."/>
            <person name="Huang L."/>
            <person name="Du W."/>
        </authorList>
    </citation>
    <scope>NUCLEOTIDE SEQUENCE [LARGE SCALE GENOMIC DNA]</scope>
    <source>
        <strain evidence="22">Z-D3-2</strain>
    </source>
</reference>
<keyword evidence="8 20" id="KW-0963">Cytoplasm</keyword>
<dbReference type="InterPro" id="IPR011601">
    <property type="entry name" value="MurB_C"/>
</dbReference>
<dbReference type="PANTHER" id="PTHR21071:SF4">
    <property type="entry name" value="UDP-N-ACETYLENOLPYRUVOYLGLUCOSAMINE REDUCTASE"/>
    <property type="match status" value="1"/>
</dbReference>
<dbReference type="Pfam" id="PF02873">
    <property type="entry name" value="MurB_C"/>
    <property type="match status" value="1"/>
</dbReference>
<comment type="catalytic activity">
    <reaction evidence="19 20">
        <text>UDP-N-acetyl-alpha-D-muramate + NADP(+) = UDP-N-acetyl-3-O-(1-carboxyvinyl)-alpha-D-glucosamine + NADPH + H(+)</text>
        <dbReference type="Rhea" id="RHEA:12248"/>
        <dbReference type="ChEBI" id="CHEBI:15378"/>
        <dbReference type="ChEBI" id="CHEBI:57783"/>
        <dbReference type="ChEBI" id="CHEBI:58349"/>
        <dbReference type="ChEBI" id="CHEBI:68483"/>
        <dbReference type="ChEBI" id="CHEBI:70757"/>
        <dbReference type="EC" id="1.3.1.98"/>
    </reaction>
</comment>
<evidence type="ECO:0000256" key="19">
    <source>
        <dbReference type="ARBA" id="ARBA00048914"/>
    </source>
</evidence>
<keyword evidence="13 20" id="KW-0133">Cell shape</keyword>
<evidence type="ECO:0000259" key="21">
    <source>
        <dbReference type="PROSITE" id="PS51387"/>
    </source>
</evidence>
<evidence type="ECO:0000256" key="10">
    <source>
        <dbReference type="ARBA" id="ARBA00022630"/>
    </source>
</evidence>
<evidence type="ECO:0000256" key="15">
    <source>
        <dbReference type="ARBA" id="ARBA00023002"/>
    </source>
</evidence>
<comment type="caution">
    <text evidence="22">The sequence shown here is derived from an EMBL/GenBank/DDBJ whole genome shotgun (WGS) entry which is preliminary data.</text>
</comment>
<keyword evidence="12 20" id="KW-0521">NADP</keyword>
<proteinExistence type="inferred from homology"/>
<organism evidence="22">
    <name type="scientific">Pseudidiomarina aestuarii</name>
    <dbReference type="NCBI Taxonomy" id="624146"/>
    <lineage>
        <taxon>Bacteria</taxon>
        <taxon>Pseudomonadati</taxon>
        <taxon>Pseudomonadota</taxon>
        <taxon>Gammaproteobacteria</taxon>
        <taxon>Alteromonadales</taxon>
        <taxon>Idiomarinaceae</taxon>
        <taxon>Pseudidiomarina</taxon>
    </lineage>
</organism>
<dbReference type="NCBIfam" id="NF010480">
    <property type="entry name" value="PRK13905.1"/>
    <property type="match status" value="1"/>
</dbReference>
<dbReference type="GO" id="GO:0008360">
    <property type="term" value="P:regulation of cell shape"/>
    <property type="evidence" value="ECO:0007669"/>
    <property type="project" value="UniProtKB-KW"/>
</dbReference>
<dbReference type="UniPathway" id="UPA00219"/>
<evidence type="ECO:0000256" key="5">
    <source>
        <dbReference type="ARBA" id="ARBA00010485"/>
    </source>
</evidence>
<dbReference type="PANTHER" id="PTHR21071">
    <property type="entry name" value="UDP-N-ACETYLENOLPYRUVOYLGLUCOSAMINE REDUCTASE"/>
    <property type="match status" value="1"/>
</dbReference>
<evidence type="ECO:0000256" key="17">
    <source>
        <dbReference type="ARBA" id="ARBA00023316"/>
    </source>
</evidence>
<dbReference type="Pfam" id="PF01565">
    <property type="entry name" value="FAD_binding_4"/>
    <property type="match status" value="1"/>
</dbReference>
<evidence type="ECO:0000313" key="22">
    <source>
        <dbReference type="EMBL" id="PTB86643.1"/>
    </source>
</evidence>
<keyword evidence="10 20" id="KW-0285">Flavoprotein</keyword>
<evidence type="ECO:0000256" key="2">
    <source>
        <dbReference type="ARBA" id="ARBA00003921"/>
    </source>
</evidence>
<dbReference type="InterPro" id="IPR003170">
    <property type="entry name" value="MurB"/>
</dbReference>
<feature type="active site" description="Proton donor" evidence="20">
    <location>
        <position position="218"/>
    </location>
</feature>
<sequence>MVSMFTELQGELKINEPLSQHTSWRVGGIAKRFYQPKDKNDLASFLRQLPADEPLLWLGLGSNLLIRDGGFAGTVISMAGTMQALDIDDQRVTAEVGVYCSKVAKQSAKQGLSGAAFLAGIPGTFGGALAMNAGAHGWETWQLVKEATTVTRQGELKKRPASDFNVAYRHVELPEKEWFISATLELQLGDAETETALIKQLLKKRNDSQPTNQPCAGSVFRNPQGDYAGRLIEQCGLKGLRVGGASVSAKHANFIVNDGAASAADIEDLINLVRQRVEAETKVRLIPEVHIIGEHA</sequence>
<evidence type="ECO:0000256" key="7">
    <source>
        <dbReference type="ARBA" id="ARBA00015188"/>
    </source>
</evidence>
<dbReference type="SUPFAM" id="SSF56176">
    <property type="entry name" value="FAD-binding/transporter-associated domain-like"/>
    <property type="match status" value="1"/>
</dbReference>
<comment type="similarity">
    <text evidence="5 20">Belongs to the MurB family.</text>
</comment>
<dbReference type="GO" id="GO:0008762">
    <property type="term" value="F:UDP-N-acetylmuramate dehydrogenase activity"/>
    <property type="evidence" value="ECO:0007669"/>
    <property type="project" value="UniProtKB-UniRule"/>
</dbReference>
<keyword evidence="11 20" id="KW-0274">FAD</keyword>
<feature type="domain" description="FAD-binding PCMH-type" evidence="21">
    <location>
        <begin position="26"/>
        <end position="204"/>
    </location>
</feature>
<protein>
    <recommendedName>
        <fullName evidence="7 20">UDP-N-acetylenolpyruvoylglucosamine reductase</fullName>
        <ecNumber evidence="6 20">1.3.1.98</ecNumber>
    </recommendedName>
    <alternativeName>
        <fullName evidence="18 20">UDP-N-acetylmuramate dehydrogenase</fullName>
    </alternativeName>
</protein>
<dbReference type="GO" id="GO:0005829">
    <property type="term" value="C:cytosol"/>
    <property type="evidence" value="ECO:0007669"/>
    <property type="project" value="TreeGrafter"/>
</dbReference>
<evidence type="ECO:0000256" key="8">
    <source>
        <dbReference type="ARBA" id="ARBA00022490"/>
    </source>
</evidence>
<dbReference type="InterPro" id="IPR006094">
    <property type="entry name" value="Oxid_FAD_bind_N"/>
</dbReference>
<evidence type="ECO:0000256" key="16">
    <source>
        <dbReference type="ARBA" id="ARBA00023306"/>
    </source>
</evidence>
<keyword evidence="15 20" id="KW-0560">Oxidoreductase</keyword>
<accession>A0A2T4CYK6</accession>
<evidence type="ECO:0000256" key="1">
    <source>
        <dbReference type="ARBA" id="ARBA00001974"/>
    </source>
</evidence>
<dbReference type="NCBIfam" id="TIGR00179">
    <property type="entry name" value="murB"/>
    <property type="match status" value="1"/>
</dbReference>
<comment type="function">
    <text evidence="2 20">Cell wall formation.</text>
</comment>
<keyword evidence="14 20" id="KW-0573">Peptidoglycan synthesis</keyword>
<comment type="subcellular location">
    <subcellularLocation>
        <location evidence="3 20">Cytoplasm</location>
    </subcellularLocation>
</comment>
<dbReference type="InterPro" id="IPR036318">
    <property type="entry name" value="FAD-bd_PCMH-like_sf"/>
</dbReference>
<evidence type="ECO:0000256" key="18">
    <source>
        <dbReference type="ARBA" id="ARBA00031026"/>
    </source>
</evidence>
<dbReference type="InterPro" id="IPR016166">
    <property type="entry name" value="FAD-bd_PCMH"/>
</dbReference>
<keyword evidence="16 20" id="KW-0131">Cell cycle</keyword>
<feature type="active site" evidence="20">
    <location>
        <position position="169"/>
    </location>
</feature>
<dbReference type="SUPFAM" id="SSF56194">
    <property type="entry name" value="Uridine diphospho-N-Acetylenolpyruvylglucosamine reductase, MurB, C-terminal domain"/>
    <property type="match status" value="1"/>
</dbReference>
<keyword evidence="17 20" id="KW-0961">Cell wall biogenesis/degradation</keyword>
<evidence type="ECO:0000256" key="9">
    <source>
        <dbReference type="ARBA" id="ARBA00022618"/>
    </source>
</evidence>
<dbReference type="Gene3D" id="3.30.465.10">
    <property type="match status" value="1"/>
</dbReference>
<comment type="cofactor">
    <cofactor evidence="1 20">
        <name>FAD</name>
        <dbReference type="ChEBI" id="CHEBI:57692"/>
    </cofactor>
</comment>
<evidence type="ECO:0000256" key="13">
    <source>
        <dbReference type="ARBA" id="ARBA00022960"/>
    </source>
</evidence>
<dbReference type="HAMAP" id="MF_00037">
    <property type="entry name" value="MurB"/>
    <property type="match status" value="1"/>
</dbReference>
<evidence type="ECO:0000256" key="20">
    <source>
        <dbReference type="HAMAP-Rule" id="MF_00037"/>
    </source>
</evidence>
<dbReference type="InterPro" id="IPR036635">
    <property type="entry name" value="MurB_C_sf"/>
</dbReference>
<name>A0A2T4CYK6_9GAMM</name>
<evidence type="ECO:0000256" key="11">
    <source>
        <dbReference type="ARBA" id="ARBA00022827"/>
    </source>
</evidence>
<dbReference type="InterPro" id="IPR016167">
    <property type="entry name" value="FAD-bd_PCMH_sub1"/>
</dbReference>
<dbReference type="GO" id="GO:0009252">
    <property type="term" value="P:peptidoglycan biosynthetic process"/>
    <property type="evidence" value="ECO:0007669"/>
    <property type="project" value="UniProtKB-UniRule"/>
</dbReference>
<keyword evidence="9 20" id="KW-0132">Cell division</keyword>
<dbReference type="PROSITE" id="PS51387">
    <property type="entry name" value="FAD_PCMH"/>
    <property type="match status" value="1"/>
</dbReference>
<dbReference type="GO" id="GO:0071555">
    <property type="term" value="P:cell wall organization"/>
    <property type="evidence" value="ECO:0007669"/>
    <property type="project" value="UniProtKB-KW"/>
</dbReference>
<evidence type="ECO:0000256" key="4">
    <source>
        <dbReference type="ARBA" id="ARBA00004752"/>
    </source>
</evidence>
<dbReference type="EC" id="1.3.1.98" evidence="6 20"/>
<evidence type="ECO:0000256" key="6">
    <source>
        <dbReference type="ARBA" id="ARBA00012518"/>
    </source>
</evidence>
<comment type="pathway">
    <text evidence="4 20">Cell wall biogenesis; peptidoglycan biosynthesis.</text>
</comment>
<evidence type="ECO:0000256" key="3">
    <source>
        <dbReference type="ARBA" id="ARBA00004496"/>
    </source>
</evidence>